<protein>
    <recommendedName>
        <fullName evidence="10">Thiamine pyrimidine synthase</fullName>
    </recommendedName>
</protein>
<keyword evidence="5" id="KW-0808">Transferase</keyword>
<evidence type="ECO:0000256" key="6">
    <source>
        <dbReference type="ARBA" id="ARBA00022723"/>
    </source>
</evidence>
<keyword evidence="7" id="KW-0663">Pyridoxal phosphate</keyword>
<dbReference type="InterPro" id="IPR027939">
    <property type="entry name" value="NMT1/THI5"/>
</dbReference>
<evidence type="ECO:0000256" key="8">
    <source>
        <dbReference type="ARBA" id="ARBA00022977"/>
    </source>
</evidence>
<gene>
    <name evidence="14" type="ORF">SAMN06295970_13612</name>
</gene>
<evidence type="ECO:0000256" key="3">
    <source>
        <dbReference type="ARBA" id="ARBA00009406"/>
    </source>
</evidence>
<keyword evidence="8" id="KW-0784">Thiamine biosynthesis</keyword>
<comment type="function">
    <text evidence="1">Responsible for the formation of the pyrimidine heterocycle in the thiamine biosynthesis pathway. Catalyzes the formation of hydroxymethylpyrimidine phosphate (HMP-P) from histidine and pyridoxal phosphate (PLP). The protein uses PLP and the active site histidine to form HMP-P, generating an inactive enzyme. The enzyme can only undergo a single turnover, which suggests it is a suicide enzyme.</text>
</comment>
<comment type="catalytic activity">
    <reaction evidence="11">
        <text>N(6)-(pyridoxal phosphate)-L-lysyl-[4-amino-5-hydroxymethyl-2-methylpyrimidine phosphate synthase] + L-histidyl-[4-amino-5-hydroxymethyl-2-methylpyrimidine phosphate synthase] + 2 Fe(3+) + 4 H2O = L-lysyl-[4-amino-5-hydroxymethyl-2-methylpyrimidine phosphate synthase] + (2S)-2-amino-5-hydroxy-4-oxopentanoyl-[4-amino-5-hydroxymethyl-2-methylpyrimidine phosphate synthase] + 4-amino-2-methyl-5-(phosphooxymethyl)pyrimidine + 3-oxopropanoate + 2 Fe(2+) + 2 H(+)</text>
        <dbReference type="Rhea" id="RHEA:65756"/>
        <dbReference type="Rhea" id="RHEA-COMP:16892"/>
        <dbReference type="Rhea" id="RHEA-COMP:16893"/>
        <dbReference type="Rhea" id="RHEA-COMP:16894"/>
        <dbReference type="Rhea" id="RHEA-COMP:16895"/>
        <dbReference type="ChEBI" id="CHEBI:15377"/>
        <dbReference type="ChEBI" id="CHEBI:15378"/>
        <dbReference type="ChEBI" id="CHEBI:29033"/>
        <dbReference type="ChEBI" id="CHEBI:29034"/>
        <dbReference type="ChEBI" id="CHEBI:29969"/>
        <dbReference type="ChEBI" id="CHEBI:29979"/>
        <dbReference type="ChEBI" id="CHEBI:33190"/>
        <dbReference type="ChEBI" id="CHEBI:58354"/>
        <dbReference type="ChEBI" id="CHEBI:143915"/>
        <dbReference type="ChEBI" id="CHEBI:157692"/>
    </reaction>
    <physiologicalReaction direction="left-to-right" evidence="11">
        <dbReference type="Rhea" id="RHEA:65757"/>
    </physiologicalReaction>
</comment>
<dbReference type="Proteomes" id="UP001158049">
    <property type="component" value="Unassembled WGS sequence"/>
</dbReference>
<feature type="domain" description="SsuA/THI5-like" evidence="13">
    <location>
        <begin position="49"/>
        <end position="253"/>
    </location>
</feature>
<keyword evidence="6" id="KW-0479">Metal-binding</keyword>
<evidence type="ECO:0000313" key="14">
    <source>
        <dbReference type="EMBL" id="SMP80481.1"/>
    </source>
</evidence>
<comment type="pathway">
    <text evidence="2">Cofactor biosynthesis; thiamine diphosphate biosynthesis.</text>
</comment>
<organism evidence="14 15">
    <name type="scientific">Noviherbaspirillum suwonense</name>
    <dbReference type="NCBI Taxonomy" id="1224511"/>
    <lineage>
        <taxon>Bacteria</taxon>
        <taxon>Pseudomonadati</taxon>
        <taxon>Pseudomonadota</taxon>
        <taxon>Betaproteobacteria</taxon>
        <taxon>Burkholderiales</taxon>
        <taxon>Oxalobacteraceae</taxon>
        <taxon>Noviherbaspirillum</taxon>
    </lineage>
</organism>
<comment type="caution">
    <text evidence="14">The sequence shown here is derived from an EMBL/GenBank/DDBJ whole genome shotgun (WGS) entry which is preliminary data.</text>
</comment>
<evidence type="ECO:0000256" key="9">
    <source>
        <dbReference type="ARBA" id="ARBA00023004"/>
    </source>
</evidence>
<accession>A0ABY1QTH5</accession>
<feature type="signal peptide" evidence="12">
    <location>
        <begin position="1"/>
        <end position="30"/>
    </location>
</feature>
<dbReference type="PANTHER" id="PTHR31528">
    <property type="entry name" value="4-AMINO-5-HYDROXYMETHYL-2-METHYLPYRIMIDINE PHOSPHATE SYNTHASE THI11-RELATED"/>
    <property type="match status" value="1"/>
</dbReference>
<dbReference type="PANTHER" id="PTHR31528:SF1">
    <property type="entry name" value="4-AMINO-5-HYDROXYMETHYL-2-METHYLPYRIMIDINE PHOSPHATE SYNTHASE THI11-RELATED"/>
    <property type="match status" value="1"/>
</dbReference>
<evidence type="ECO:0000256" key="10">
    <source>
        <dbReference type="ARBA" id="ARBA00033171"/>
    </source>
</evidence>
<proteinExistence type="inferred from homology"/>
<comment type="similarity">
    <text evidence="3">Belongs to the NMT1/THI5 family.</text>
</comment>
<dbReference type="Pfam" id="PF09084">
    <property type="entry name" value="NMT1"/>
    <property type="match status" value="1"/>
</dbReference>
<name>A0ABY1QTH5_9BURK</name>
<dbReference type="RefSeq" id="WP_283445475.1">
    <property type="nucleotide sequence ID" value="NZ_FXUL01000036.1"/>
</dbReference>
<keyword evidence="9" id="KW-0408">Iron</keyword>
<evidence type="ECO:0000313" key="15">
    <source>
        <dbReference type="Proteomes" id="UP001158049"/>
    </source>
</evidence>
<dbReference type="SUPFAM" id="SSF53850">
    <property type="entry name" value="Periplasmic binding protein-like II"/>
    <property type="match status" value="1"/>
</dbReference>
<comment type="subunit">
    <text evidence="4">Homodimer.</text>
</comment>
<feature type="chain" id="PRO_5045542199" description="Thiamine pyrimidine synthase" evidence="12">
    <location>
        <begin position="31"/>
        <end position="345"/>
    </location>
</feature>
<evidence type="ECO:0000256" key="5">
    <source>
        <dbReference type="ARBA" id="ARBA00022679"/>
    </source>
</evidence>
<dbReference type="EMBL" id="FXUL01000036">
    <property type="protein sequence ID" value="SMP80481.1"/>
    <property type="molecule type" value="Genomic_DNA"/>
</dbReference>
<dbReference type="Gene3D" id="3.40.190.10">
    <property type="entry name" value="Periplasmic binding protein-like II"/>
    <property type="match status" value="2"/>
</dbReference>
<evidence type="ECO:0000256" key="7">
    <source>
        <dbReference type="ARBA" id="ARBA00022898"/>
    </source>
</evidence>
<evidence type="ECO:0000256" key="2">
    <source>
        <dbReference type="ARBA" id="ARBA00004948"/>
    </source>
</evidence>
<sequence>MKKHQGINAKVWAAAAFCIAGLTLSAQSLAQDLQKLKVRLDWTPWGVQAPFHLAQQKGWFKQAGLDVSLEDGNGSVTTVQIVGSGDQFDVGHAALASMMIAREKGLPVKAVAVFAHQSDIGLLVPKESGIKGPKDLKGKKVAYTAGSLEAPFIDAFLSAGGLKRSDVDLINVDASGKIGTYVAGRTDAVFSTIPFVLPSVSQSRPSDAIRFSSYGLNMPSFGIFASEDKLKAKGDAISRFASITAGAWQYIYEGHQDEAVDAIVAQRPQARLDKKVLRGQIDALKDFMSSPQTAGQPEGVSVAAEWTVAIKTLSAAGLIKDSHSAAEYFEPNMIKPELFSKVVAK</sequence>
<evidence type="ECO:0000256" key="12">
    <source>
        <dbReference type="SAM" id="SignalP"/>
    </source>
</evidence>
<evidence type="ECO:0000256" key="4">
    <source>
        <dbReference type="ARBA" id="ARBA00011738"/>
    </source>
</evidence>
<dbReference type="InterPro" id="IPR015168">
    <property type="entry name" value="SsuA/THI5"/>
</dbReference>
<reference evidence="14 15" key="1">
    <citation type="submission" date="2017-05" db="EMBL/GenBank/DDBJ databases">
        <authorList>
            <person name="Varghese N."/>
            <person name="Submissions S."/>
        </authorList>
    </citation>
    <scope>NUCLEOTIDE SEQUENCE [LARGE SCALE GENOMIC DNA]</scope>
    <source>
        <strain evidence="14 15">DSM 26001</strain>
    </source>
</reference>
<keyword evidence="12" id="KW-0732">Signal</keyword>
<keyword evidence="15" id="KW-1185">Reference proteome</keyword>
<evidence type="ECO:0000256" key="1">
    <source>
        <dbReference type="ARBA" id="ARBA00003469"/>
    </source>
</evidence>
<evidence type="ECO:0000256" key="11">
    <source>
        <dbReference type="ARBA" id="ARBA00048179"/>
    </source>
</evidence>
<evidence type="ECO:0000259" key="13">
    <source>
        <dbReference type="Pfam" id="PF09084"/>
    </source>
</evidence>